<feature type="transmembrane region" description="Helical" evidence="6">
    <location>
        <begin position="372"/>
        <end position="397"/>
    </location>
</feature>
<evidence type="ECO:0000256" key="5">
    <source>
        <dbReference type="ARBA" id="ARBA00023136"/>
    </source>
</evidence>
<feature type="transmembrane region" description="Helical" evidence="6">
    <location>
        <begin position="151"/>
        <end position="173"/>
    </location>
</feature>
<feature type="transmembrane region" description="Helical" evidence="6">
    <location>
        <begin position="262"/>
        <end position="285"/>
    </location>
</feature>
<feature type="transmembrane region" description="Helical" evidence="6">
    <location>
        <begin position="36"/>
        <end position="62"/>
    </location>
</feature>
<evidence type="ECO:0000256" key="3">
    <source>
        <dbReference type="ARBA" id="ARBA00022692"/>
    </source>
</evidence>
<sequence>MSFILNLLIIIADQFMLFFINVLVARHTGEVLFGNFLVAIKGLLFIAAFLTLGLDSIISYYIPKLFHKGKHEEIVALLKSISKFAKPYYLAVLMAGLLLAIFILVSSAIFKAFYVFEIFHPVMLFLWGTVCIAIYNILIQLFRAVDYMRTSVILSFMQTVLYLIFSLICYRYYPLFFAKNVSYFPHFMILGYLLSYILIILIGCCLFFRTHFATRELSSSFGHEWKTKIYGYTIQNLNSYIFSAIPLIAIECFYHDEHSVGLFAAVVSIVSLAHISIYPLGVLMGPEISASLIQDGKQVKKILFKYLKICLSISIIATAVFGLCAKQILLFYKSNFIDALPYLYISLLSIITYAISMPLAKMIQYSKYGDILGSKLTLFFLIFQSISSVILVILFGIHGAVTTYVGTNIIYVMSMIFITRQIYRKLFS</sequence>
<feature type="transmembrane region" description="Helical" evidence="6">
    <location>
        <begin position="341"/>
        <end position="360"/>
    </location>
</feature>
<proteinExistence type="predicted"/>
<feature type="transmembrane region" description="Helical" evidence="6">
    <location>
        <begin position="88"/>
        <end position="112"/>
    </location>
</feature>
<evidence type="ECO:0000313" key="10">
    <source>
        <dbReference type="Proteomes" id="UP000295517"/>
    </source>
</evidence>
<evidence type="ECO:0000256" key="4">
    <source>
        <dbReference type="ARBA" id="ARBA00022989"/>
    </source>
</evidence>
<keyword evidence="3 6" id="KW-0812">Transmembrane</keyword>
<gene>
    <name evidence="8" type="ORF">E3983_11110</name>
    <name evidence="7" type="ORF">Lisr_0967</name>
</gene>
<dbReference type="Proteomes" id="UP000054761">
    <property type="component" value="Unassembled WGS sequence"/>
</dbReference>
<accession>A0A0W0W603</accession>
<dbReference type="EMBL" id="LNYH01000046">
    <property type="protein sequence ID" value="KTD27813.1"/>
    <property type="molecule type" value="Genomic_DNA"/>
</dbReference>
<dbReference type="RefSeq" id="WP_058501333.1">
    <property type="nucleotide sequence ID" value="NZ_CAAAJA010000088.1"/>
</dbReference>
<feature type="transmembrane region" description="Helical" evidence="6">
    <location>
        <begin position="118"/>
        <end position="139"/>
    </location>
</feature>
<evidence type="ECO:0000256" key="1">
    <source>
        <dbReference type="ARBA" id="ARBA00004651"/>
    </source>
</evidence>
<organism evidence="7 9">
    <name type="scientific">Legionella israelensis</name>
    <dbReference type="NCBI Taxonomy" id="454"/>
    <lineage>
        <taxon>Bacteria</taxon>
        <taxon>Pseudomonadati</taxon>
        <taxon>Pseudomonadota</taxon>
        <taxon>Gammaproteobacteria</taxon>
        <taxon>Legionellales</taxon>
        <taxon>Legionellaceae</taxon>
        <taxon>Legionella</taxon>
    </lineage>
</organism>
<evidence type="ECO:0000256" key="6">
    <source>
        <dbReference type="SAM" id="Phobius"/>
    </source>
</evidence>
<keyword evidence="2" id="KW-1003">Cell membrane</keyword>
<reference evidence="7 9" key="1">
    <citation type="submission" date="2015-11" db="EMBL/GenBank/DDBJ databases">
        <title>Genomic analysis of 38 Legionella species identifies large and diverse effector repertoires.</title>
        <authorList>
            <person name="Burstein D."/>
            <person name="Amaro F."/>
            <person name="Zusman T."/>
            <person name="Lifshitz Z."/>
            <person name="Cohen O."/>
            <person name="Gilbert J.A."/>
            <person name="Pupko T."/>
            <person name="Shuman H.A."/>
            <person name="Segal G."/>
        </authorList>
    </citation>
    <scope>NUCLEOTIDE SEQUENCE [LARGE SCALE GENOMIC DNA]</scope>
    <source>
        <strain evidence="7 9">Bercovier 4</strain>
    </source>
</reference>
<dbReference type="GO" id="GO:0005886">
    <property type="term" value="C:plasma membrane"/>
    <property type="evidence" value="ECO:0007669"/>
    <property type="project" value="UniProtKB-SubCell"/>
</dbReference>
<keyword evidence="4 6" id="KW-1133">Transmembrane helix</keyword>
<feature type="transmembrane region" description="Helical" evidence="6">
    <location>
        <begin position="229"/>
        <end position="250"/>
    </location>
</feature>
<comment type="subcellular location">
    <subcellularLocation>
        <location evidence="1">Cell membrane</location>
        <topology evidence="1">Multi-pass membrane protein</topology>
    </subcellularLocation>
</comment>
<feature type="transmembrane region" description="Helical" evidence="6">
    <location>
        <begin position="306"/>
        <end position="329"/>
    </location>
</feature>
<evidence type="ECO:0008006" key="11">
    <source>
        <dbReference type="Google" id="ProtNLM"/>
    </source>
</evidence>
<evidence type="ECO:0000313" key="8">
    <source>
        <dbReference type="EMBL" id="QBR84852.1"/>
    </source>
</evidence>
<dbReference type="PANTHER" id="PTHR30250">
    <property type="entry name" value="PST FAMILY PREDICTED COLANIC ACID TRANSPORTER"/>
    <property type="match status" value="1"/>
</dbReference>
<keyword evidence="9" id="KW-1185">Reference proteome</keyword>
<evidence type="ECO:0000313" key="9">
    <source>
        <dbReference type="Proteomes" id="UP000054761"/>
    </source>
</evidence>
<name>A0A0W0W603_9GAMM</name>
<feature type="transmembrane region" description="Helical" evidence="6">
    <location>
        <begin position="7"/>
        <end position="24"/>
    </location>
</feature>
<dbReference type="Proteomes" id="UP000295517">
    <property type="component" value="Chromosome"/>
</dbReference>
<evidence type="ECO:0000313" key="7">
    <source>
        <dbReference type="EMBL" id="KTD27813.1"/>
    </source>
</evidence>
<dbReference type="InterPro" id="IPR050833">
    <property type="entry name" value="Poly_Biosynth_Transport"/>
</dbReference>
<dbReference type="PATRIC" id="fig|454.4.peg.1039"/>
<feature type="transmembrane region" description="Helical" evidence="6">
    <location>
        <begin position="185"/>
        <end position="208"/>
    </location>
</feature>
<protein>
    <recommendedName>
        <fullName evidence="11">Polysaccharide biosynthesis protein</fullName>
    </recommendedName>
</protein>
<dbReference type="EMBL" id="CP038254">
    <property type="protein sequence ID" value="QBR84852.1"/>
    <property type="molecule type" value="Genomic_DNA"/>
</dbReference>
<reference evidence="8 10" key="2">
    <citation type="submission" date="2019-03" db="EMBL/GenBank/DDBJ databases">
        <title>Diverse conjugative elements silence natural transformation in Legionella species.</title>
        <authorList>
            <person name="Durieux I."/>
            <person name="Ginevra C."/>
            <person name="Attaiech L."/>
            <person name="Picq K."/>
            <person name="Juan P.A."/>
            <person name="Jarraud S."/>
            <person name="Charpentier X."/>
        </authorList>
    </citation>
    <scope>NUCLEOTIDE SEQUENCE [LARGE SCALE GENOMIC DNA]</scope>
    <source>
        <strain evidence="8 10">HL-0427-4011</strain>
    </source>
</reference>
<dbReference type="STRING" id="454.Lisr_0967"/>
<evidence type="ECO:0000256" key="2">
    <source>
        <dbReference type="ARBA" id="ARBA00022475"/>
    </source>
</evidence>
<feature type="transmembrane region" description="Helical" evidence="6">
    <location>
        <begin position="403"/>
        <end position="423"/>
    </location>
</feature>
<dbReference type="AlphaFoldDB" id="A0A0W0W603"/>
<keyword evidence="5 6" id="KW-0472">Membrane</keyword>
<dbReference type="PANTHER" id="PTHR30250:SF11">
    <property type="entry name" value="O-ANTIGEN TRANSPORTER-RELATED"/>
    <property type="match status" value="1"/>
</dbReference>